<reference evidence="1" key="1">
    <citation type="submission" date="2022-08" db="EMBL/GenBank/DDBJ databases">
        <authorList>
            <person name="Kallberg Y."/>
            <person name="Tangrot J."/>
            <person name="Rosling A."/>
        </authorList>
    </citation>
    <scope>NUCLEOTIDE SEQUENCE</scope>
    <source>
        <strain evidence="1">Wild A</strain>
    </source>
</reference>
<evidence type="ECO:0000313" key="1">
    <source>
        <dbReference type="EMBL" id="CAI2184315.1"/>
    </source>
</evidence>
<evidence type="ECO:0000313" key="2">
    <source>
        <dbReference type="Proteomes" id="UP001153678"/>
    </source>
</evidence>
<dbReference type="AlphaFoldDB" id="A0A9W4SZ14"/>
<dbReference type="EMBL" id="CAMKVN010003298">
    <property type="protein sequence ID" value="CAI2184315.1"/>
    <property type="molecule type" value="Genomic_DNA"/>
</dbReference>
<gene>
    <name evidence="1" type="ORF">FWILDA_LOCUS11518</name>
</gene>
<protein>
    <submittedName>
        <fullName evidence="1">9769_t:CDS:1</fullName>
    </submittedName>
</protein>
<proteinExistence type="predicted"/>
<keyword evidence="2" id="KW-1185">Reference proteome</keyword>
<accession>A0A9W4SZ14</accession>
<comment type="caution">
    <text evidence="1">The sequence shown here is derived from an EMBL/GenBank/DDBJ whole genome shotgun (WGS) entry which is preliminary data.</text>
</comment>
<sequence>MSVNLKREAVNTKVARCVTVLVFKPTCFSLKSIPDSVLTHLINMKFIQVRCSIGYSHVGIGDSTFINMGISEDLGSNCWINVHNNANSPNTQGVLIQHQRKVTNSKQPRINTYSEVLIQHQLKVTNSKQTPESTQHITYSTNSNHPNQHNSRSINTTLTTLKTANTYSRSIPTQNHQLNTYSRIITITPTQSTQLKTATHQGVST</sequence>
<name>A0A9W4SZ14_9GLOM</name>
<organism evidence="1 2">
    <name type="scientific">Funneliformis geosporum</name>
    <dbReference type="NCBI Taxonomy" id="1117311"/>
    <lineage>
        <taxon>Eukaryota</taxon>
        <taxon>Fungi</taxon>
        <taxon>Fungi incertae sedis</taxon>
        <taxon>Mucoromycota</taxon>
        <taxon>Glomeromycotina</taxon>
        <taxon>Glomeromycetes</taxon>
        <taxon>Glomerales</taxon>
        <taxon>Glomeraceae</taxon>
        <taxon>Funneliformis</taxon>
    </lineage>
</organism>
<dbReference type="Proteomes" id="UP001153678">
    <property type="component" value="Unassembled WGS sequence"/>
</dbReference>